<evidence type="ECO:0000256" key="4">
    <source>
        <dbReference type="ARBA" id="ARBA00022837"/>
    </source>
</evidence>
<dbReference type="EMBL" id="JBHLVF010000010">
    <property type="protein sequence ID" value="MFC0391251.1"/>
    <property type="molecule type" value="Genomic_DNA"/>
</dbReference>
<evidence type="ECO:0000256" key="1">
    <source>
        <dbReference type="ARBA" id="ARBA00008779"/>
    </source>
</evidence>
<dbReference type="InterPro" id="IPR050738">
    <property type="entry name" value="Sulfatase"/>
</dbReference>
<dbReference type="PANTHER" id="PTHR42693">
    <property type="entry name" value="ARYLSULFATASE FAMILY MEMBER"/>
    <property type="match status" value="1"/>
</dbReference>
<dbReference type="Gene3D" id="3.40.720.10">
    <property type="entry name" value="Alkaline Phosphatase, subunit A"/>
    <property type="match status" value="1"/>
</dbReference>
<dbReference type="InterPro" id="IPR024607">
    <property type="entry name" value="Sulfatase_CS"/>
</dbReference>
<organism evidence="6 7">
    <name type="scientific">Paenibacillus mendelii</name>
    <dbReference type="NCBI Taxonomy" id="206163"/>
    <lineage>
        <taxon>Bacteria</taxon>
        <taxon>Bacillati</taxon>
        <taxon>Bacillota</taxon>
        <taxon>Bacilli</taxon>
        <taxon>Bacillales</taxon>
        <taxon>Paenibacillaceae</taxon>
        <taxon>Paenibacillus</taxon>
    </lineage>
</organism>
<comment type="caution">
    <text evidence="6">The sequence shown here is derived from an EMBL/GenBank/DDBJ whole genome shotgun (WGS) entry which is preliminary data.</text>
</comment>
<dbReference type="Pfam" id="PF00884">
    <property type="entry name" value="Sulfatase"/>
    <property type="match status" value="1"/>
</dbReference>
<dbReference type="PANTHER" id="PTHR42693:SF53">
    <property type="entry name" value="ENDO-4-O-SULFATASE"/>
    <property type="match status" value="1"/>
</dbReference>
<keyword evidence="3" id="KW-0378">Hydrolase</keyword>
<dbReference type="PROSITE" id="PS00149">
    <property type="entry name" value="SULFATASE_2"/>
    <property type="match status" value="1"/>
</dbReference>
<dbReference type="SUPFAM" id="SSF53649">
    <property type="entry name" value="Alkaline phosphatase-like"/>
    <property type="match status" value="1"/>
</dbReference>
<evidence type="ECO:0000313" key="6">
    <source>
        <dbReference type="EMBL" id="MFC0391251.1"/>
    </source>
</evidence>
<dbReference type="Proteomes" id="UP001589818">
    <property type="component" value="Unassembled WGS sequence"/>
</dbReference>
<dbReference type="InterPro" id="IPR000917">
    <property type="entry name" value="Sulfatase_N"/>
</dbReference>
<name>A0ABV6J5Z9_9BACL</name>
<evidence type="ECO:0000259" key="5">
    <source>
        <dbReference type="Pfam" id="PF00884"/>
    </source>
</evidence>
<keyword evidence="4" id="KW-0106">Calcium</keyword>
<reference evidence="6 7" key="1">
    <citation type="submission" date="2024-09" db="EMBL/GenBank/DDBJ databases">
        <authorList>
            <person name="Sun Q."/>
            <person name="Mori K."/>
        </authorList>
    </citation>
    <scope>NUCLEOTIDE SEQUENCE [LARGE SCALE GENOMIC DNA]</scope>
    <source>
        <strain evidence="6 7">CCM 4839</strain>
    </source>
</reference>
<accession>A0ABV6J5Z9</accession>
<dbReference type="PROSITE" id="PS00523">
    <property type="entry name" value="SULFATASE_1"/>
    <property type="match status" value="1"/>
</dbReference>
<dbReference type="InterPro" id="IPR017850">
    <property type="entry name" value="Alkaline_phosphatase_core_sf"/>
</dbReference>
<dbReference type="RefSeq" id="WP_204818101.1">
    <property type="nucleotide sequence ID" value="NZ_JANHOF010000004.1"/>
</dbReference>
<evidence type="ECO:0000256" key="3">
    <source>
        <dbReference type="ARBA" id="ARBA00022801"/>
    </source>
</evidence>
<keyword evidence="7" id="KW-1185">Reference proteome</keyword>
<sequence>MGKKPNVIVVFSDQHRADATGYRGNPDVRTPYMDRLAAESVDCTTAVAGIPVCCPSRACLITGQYPLTHGVFVNDVNLGNDAVSIGEAFKQGGYRTAYVGKWHLDGHGRSQFIPRERRQGFDYWRVLECTHDYNHSFYYGDQDKKLKWDGYDAAAQTQDVINYIRASQESEQPFLLMLSWGPPHNPYDTAPQAFRDMYDPAALTLRPNVPDEWSGMARTDLSGYYAHISALDHLLGQLLDVLEEEAIDNDTVFVYTSDHGDMLGSHGEVRKQKPWDESIRVPLLIRYPAMLGKAGKKIAAPINTPDLMPTLLGLCGLEIPGTVEGSNYSAVLQGVGPEPEAALLTCVHPFGEWHRGAGGREYRGIRTTRYTYICDLNGPWLLFDNETDPYQMNNLCSTESNRELQTSLHHLLTALLMKRGDEFLPGDHYLQEHGYITDETGTVPYTD</sequence>
<evidence type="ECO:0000256" key="2">
    <source>
        <dbReference type="ARBA" id="ARBA00022723"/>
    </source>
</evidence>
<dbReference type="CDD" id="cd16034">
    <property type="entry name" value="sulfatase_like"/>
    <property type="match status" value="1"/>
</dbReference>
<gene>
    <name evidence="6" type="ORF">ACFFJ8_07655</name>
</gene>
<proteinExistence type="inferred from homology"/>
<dbReference type="Gene3D" id="3.30.1120.10">
    <property type="match status" value="1"/>
</dbReference>
<evidence type="ECO:0000313" key="7">
    <source>
        <dbReference type="Proteomes" id="UP001589818"/>
    </source>
</evidence>
<protein>
    <submittedName>
        <fullName evidence="6">Sulfatase</fullName>
    </submittedName>
</protein>
<keyword evidence="2" id="KW-0479">Metal-binding</keyword>
<comment type="similarity">
    <text evidence="1">Belongs to the sulfatase family.</text>
</comment>
<feature type="domain" description="Sulfatase N-terminal" evidence="5">
    <location>
        <begin position="5"/>
        <end position="316"/>
    </location>
</feature>